<gene>
    <name evidence="2" type="ORF">NCTC10295_01570</name>
</gene>
<dbReference type="Proteomes" id="UP000254651">
    <property type="component" value="Unassembled WGS sequence"/>
</dbReference>
<proteinExistence type="predicted"/>
<name>A0A378UHI6_BERDE</name>
<organism evidence="2 3">
    <name type="scientific">Bergeriella denitrificans</name>
    <name type="common">Neisseria denitrificans</name>
    <dbReference type="NCBI Taxonomy" id="494"/>
    <lineage>
        <taxon>Bacteria</taxon>
        <taxon>Pseudomonadati</taxon>
        <taxon>Pseudomonadota</taxon>
        <taxon>Betaproteobacteria</taxon>
        <taxon>Neisseriales</taxon>
        <taxon>Neisseriaceae</taxon>
        <taxon>Bergeriella</taxon>
    </lineage>
</organism>
<feature type="transmembrane region" description="Helical" evidence="1">
    <location>
        <begin position="6"/>
        <end position="26"/>
    </location>
</feature>
<dbReference type="EMBL" id="UGQS01000002">
    <property type="protein sequence ID" value="STZ76786.1"/>
    <property type="molecule type" value="Genomic_DNA"/>
</dbReference>
<dbReference type="AlphaFoldDB" id="A0A378UHI6"/>
<evidence type="ECO:0000313" key="3">
    <source>
        <dbReference type="Proteomes" id="UP000254651"/>
    </source>
</evidence>
<keyword evidence="1" id="KW-0472">Membrane</keyword>
<dbReference type="InterPro" id="IPR008621">
    <property type="entry name" value="Cbb3-typ_cyt_oxidase_comp"/>
</dbReference>
<keyword evidence="1" id="KW-1133">Transmembrane helix</keyword>
<sequence>MDVTWTRSLFTLCVFISFMLVLYIVFNKRNRQNYDDAANSIFDQEERKDKGGQ</sequence>
<keyword evidence="1" id="KW-0812">Transmembrane</keyword>
<reference evidence="2 3" key="1">
    <citation type="submission" date="2018-06" db="EMBL/GenBank/DDBJ databases">
        <authorList>
            <consortium name="Pathogen Informatics"/>
            <person name="Doyle S."/>
        </authorList>
    </citation>
    <scope>NUCLEOTIDE SEQUENCE [LARGE SCALE GENOMIC DNA]</scope>
    <source>
        <strain evidence="2 3">NCTC10295</strain>
    </source>
</reference>
<dbReference type="RefSeq" id="WP_066077694.1">
    <property type="nucleotide sequence ID" value="NZ_CP181246.1"/>
</dbReference>
<keyword evidence="3" id="KW-1185">Reference proteome</keyword>
<dbReference type="Pfam" id="PF05545">
    <property type="entry name" value="FixQ"/>
    <property type="match status" value="1"/>
</dbReference>
<evidence type="ECO:0000313" key="2">
    <source>
        <dbReference type="EMBL" id="STZ76786.1"/>
    </source>
</evidence>
<protein>
    <submittedName>
        <fullName evidence="2">Cb-type cytochrome c oxidase subunit IV</fullName>
    </submittedName>
</protein>
<accession>A0A378UHI6</accession>
<evidence type="ECO:0000256" key="1">
    <source>
        <dbReference type="SAM" id="Phobius"/>
    </source>
</evidence>